<proteinExistence type="predicted"/>
<accession>A0A3B0Y1X5</accession>
<dbReference type="PROSITE" id="PS50883">
    <property type="entry name" value="EAL"/>
    <property type="match status" value="1"/>
</dbReference>
<keyword evidence="2" id="KW-0472">Membrane</keyword>
<dbReference type="Gene3D" id="6.10.340.10">
    <property type="match status" value="1"/>
</dbReference>
<dbReference type="InterPro" id="IPR001633">
    <property type="entry name" value="EAL_dom"/>
</dbReference>
<dbReference type="NCBIfam" id="TIGR00254">
    <property type="entry name" value="GGDEF"/>
    <property type="match status" value="1"/>
</dbReference>
<dbReference type="SUPFAM" id="SSF55073">
    <property type="entry name" value="Nucleotide cyclase"/>
    <property type="match status" value="1"/>
</dbReference>
<dbReference type="SMART" id="SM00052">
    <property type="entry name" value="EAL"/>
    <property type="match status" value="1"/>
</dbReference>
<evidence type="ECO:0000256" key="2">
    <source>
        <dbReference type="SAM" id="Phobius"/>
    </source>
</evidence>
<feature type="transmembrane region" description="Helical" evidence="2">
    <location>
        <begin position="70"/>
        <end position="91"/>
    </location>
</feature>
<dbReference type="Pfam" id="PF00990">
    <property type="entry name" value="GGDEF"/>
    <property type="match status" value="1"/>
</dbReference>
<feature type="domain" description="EAL" evidence="3">
    <location>
        <begin position="512"/>
        <end position="765"/>
    </location>
</feature>
<dbReference type="EMBL" id="UOFG01000169">
    <property type="protein sequence ID" value="VAW62436.1"/>
    <property type="molecule type" value="Genomic_DNA"/>
</dbReference>
<reference evidence="6" key="1">
    <citation type="submission" date="2018-06" db="EMBL/GenBank/DDBJ databases">
        <authorList>
            <person name="Zhirakovskaya E."/>
        </authorList>
    </citation>
    <scope>NUCLEOTIDE SEQUENCE</scope>
</reference>
<dbReference type="GO" id="GO:0007165">
    <property type="term" value="P:signal transduction"/>
    <property type="evidence" value="ECO:0007669"/>
    <property type="project" value="InterPro"/>
</dbReference>
<dbReference type="PANTHER" id="PTHR33121">
    <property type="entry name" value="CYCLIC DI-GMP PHOSPHODIESTERASE PDEF"/>
    <property type="match status" value="1"/>
</dbReference>
<dbReference type="CDD" id="cd01948">
    <property type="entry name" value="EAL"/>
    <property type="match status" value="1"/>
</dbReference>
<dbReference type="GO" id="GO:0016020">
    <property type="term" value="C:membrane"/>
    <property type="evidence" value="ECO:0007669"/>
    <property type="project" value="InterPro"/>
</dbReference>
<feature type="domain" description="GGDEF" evidence="5">
    <location>
        <begin position="368"/>
        <end position="501"/>
    </location>
</feature>
<gene>
    <name evidence="6" type="ORF">MNBD_GAMMA11-3126</name>
</gene>
<dbReference type="InterPro" id="IPR003660">
    <property type="entry name" value="HAMP_dom"/>
</dbReference>
<evidence type="ECO:0000313" key="6">
    <source>
        <dbReference type="EMBL" id="VAW62436.1"/>
    </source>
</evidence>
<dbReference type="PROSITE" id="PS50885">
    <property type="entry name" value="HAMP"/>
    <property type="match status" value="1"/>
</dbReference>
<dbReference type="GO" id="GO:0071111">
    <property type="term" value="F:cyclic-guanylate-specific phosphodiesterase activity"/>
    <property type="evidence" value="ECO:0007669"/>
    <property type="project" value="InterPro"/>
</dbReference>
<dbReference type="InterPro" id="IPR043128">
    <property type="entry name" value="Rev_trsase/Diguanyl_cyclase"/>
</dbReference>
<dbReference type="SUPFAM" id="SSF141868">
    <property type="entry name" value="EAL domain-like"/>
    <property type="match status" value="1"/>
</dbReference>
<dbReference type="Pfam" id="PF00563">
    <property type="entry name" value="EAL"/>
    <property type="match status" value="1"/>
</dbReference>
<evidence type="ECO:0000259" key="5">
    <source>
        <dbReference type="PROSITE" id="PS50887"/>
    </source>
</evidence>
<evidence type="ECO:0000259" key="3">
    <source>
        <dbReference type="PROSITE" id="PS50883"/>
    </source>
</evidence>
<dbReference type="Gene3D" id="3.30.70.270">
    <property type="match status" value="1"/>
</dbReference>
<dbReference type="InterPro" id="IPR000160">
    <property type="entry name" value="GGDEF_dom"/>
</dbReference>
<evidence type="ECO:0000259" key="4">
    <source>
        <dbReference type="PROSITE" id="PS50885"/>
    </source>
</evidence>
<dbReference type="InterPro" id="IPR035919">
    <property type="entry name" value="EAL_sf"/>
</dbReference>
<name>A0A3B0Y1X5_9ZZZZ</name>
<dbReference type="PANTHER" id="PTHR33121:SF23">
    <property type="entry name" value="CYCLIC DI-GMP PHOSPHODIESTERASE PDEB"/>
    <property type="match status" value="1"/>
</dbReference>
<dbReference type="AlphaFoldDB" id="A0A3B0Y1X5"/>
<keyword evidence="2" id="KW-1133">Transmembrane helix</keyword>
<feature type="domain" description="HAMP" evidence="4">
    <location>
        <begin position="280"/>
        <end position="332"/>
    </location>
</feature>
<sequence>MTDNTLPGEKARDEKPLDASWKSAQALRKDLRSGGRDGMKTPRLAVLIKEWVLSFALFSRRKNTSLVNRVVGLLLIWGVVIYLLGVAGLWWSSNKVIENNFSQQAIDWVAKMDELGTPLYAANDEFLFQSIEEHARRFPEISYLRYYEADKNTIIAQYTSEKLANALDGSRVVELSPAIIEQLRLNIDSEKPIFIQTANNSLSLVQVASPIVTRSIRSESMMDFDLDESTYETYKIIGYLELGLDFSHYRNQLIKNIIIGSLAVAVLFLLAAISGRLLIQRSLRSLTNMRKPLERLANGEIDVHVEGEGDEEIVAIANALNTTIKALRSRDEELRRLANYDALTGLLNKHNFNIQLKQEIKRTIEEGDSSALLFIDLDQFKHVNDNLGHAAGDRLLKQVAELLKNRIRSEDVISRFGGDEFTIISRSITEADARIVAESILKAMQQFLFVENAQAFNIYCSIGVVLMDGKNFTAEEIFSQADMSCFHAKSEGRNRYHMFDLREQQELRKSADISWSRRISDAIQNDYFTLFYQPVISLTGDKSEHYEVLLRMVMEDGEIIHPSAFLPAAERLGVAIDIDYWVVRNSLRKLSELKADGRDVYLGINLSGRIFDSVDMLGRIKRYITQYNVETDHVIFEITEQTAVRYIDKASETMQELVELGCRFALDDFGVGFSSFNYLKRLPVEILKIDGNFIADMVKDPVDQAMVQSMIQIAKTLHKQTIAEYVQDAATLEMLKRFGADFVQGYYLGKPVREINRAYYKEALERVDTNILTF</sequence>
<dbReference type="Gene3D" id="3.20.20.450">
    <property type="entry name" value="EAL domain"/>
    <property type="match status" value="1"/>
</dbReference>
<keyword evidence="2" id="KW-0812">Transmembrane</keyword>
<dbReference type="CDD" id="cd01949">
    <property type="entry name" value="GGDEF"/>
    <property type="match status" value="1"/>
</dbReference>
<evidence type="ECO:0000256" key="1">
    <source>
        <dbReference type="SAM" id="MobiDB-lite"/>
    </source>
</evidence>
<feature type="transmembrane region" description="Helical" evidence="2">
    <location>
        <begin position="257"/>
        <end position="279"/>
    </location>
</feature>
<dbReference type="SMART" id="SM00267">
    <property type="entry name" value="GGDEF"/>
    <property type="match status" value="1"/>
</dbReference>
<dbReference type="PROSITE" id="PS50887">
    <property type="entry name" value="GGDEF"/>
    <property type="match status" value="1"/>
</dbReference>
<protein>
    <submittedName>
        <fullName evidence="6">Diguanylate cyclase/phosphodiesterase (GGDEF &amp; EAL domains) with PAS/PAC sensor(S)</fullName>
    </submittedName>
</protein>
<dbReference type="InterPro" id="IPR050706">
    <property type="entry name" value="Cyclic-di-GMP_PDE-like"/>
</dbReference>
<feature type="region of interest" description="Disordered" evidence="1">
    <location>
        <begin position="1"/>
        <end position="21"/>
    </location>
</feature>
<dbReference type="FunFam" id="3.30.70.270:FF:000001">
    <property type="entry name" value="Diguanylate cyclase domain protein"/>
    <property type="match status" value="1"/>
</dbReference>
<organism evidence="6">
    <name type="scientific">hydrothermal vent metagenome</name>
    <dbReference type="NCBI Taxonomy" id="652676"/>
    <lineage>
        <taxon>unclassified sequences</taxon>
        <taxon>metagenomes</taxon>
        <taxon>ecological metagenomes</taxon>
    </lineage>
</organism>
<dbReference type="InterPro" id="IPR029787">
    <property type="entry name" value="Nucleotide_cyclase"/>
</dbReference>